<dbReference type="SUPFAM" id="SSF48264">
    <property type="entry name" value="Cytochrome P450"/>
    <property type="match status" value="1"/>
</dbReference>
<dbReference type="InterPro" id="IPR017972">
    <property type="entry name" value="Cyt_P450_CS"/>
</dbReference>
<dbReference type="EMBL" id="JBBNAG010000004">
    <property type="protein sequence ID" value="KAK9139028.1"/>
    <property type="molecule type" value="Genomic_DNA"/>
</dbReference>
<dbReference type="GO" id="GO:0016705">
    <property type="term" value="F:oxidoreductase activity, acting on paired donors, with incorporation or reduction of molecular oxygen"/>
    <property type="evidence" value="ECO:0007669"/>
    <property type="project" value="InterPro"/>
</dbReference>
<keyword evidence="8 11" id="KW-0408">Iron</keyword>
<evidence type="ECO:0000256" key="1">
    <source>
        <dbReference type="ARBA" id="ARBA00004370"/>
    </source>
</evidence>
<comment type="cofactor">
    <cofactor evidence="11">
        <name>heme</name>
        <dbReference type="ChEBI" id="CHEBI:30413"/>
    </cofactor>
</comment>
<keyword evidence="7 12" id="KW-0560">Oxidoreductase</keyword>
<dbReference type="PANTHER" id="PTHR24282">
    <property type="entry name" value="CYTOCHROME P450 FAMILY MEMBER"/>
    <property type="match status" value="1"/>
</dbReference>
<keyword evidence="9 12" id="KW-0503">Monooxygenase</keyword>
<reference evidence="13 14" key="1">
    <citation type="submission" date="2024-01" db="EMBL/GenBank/DDBJ databases">
        <title>Genome assemblies of Stephania.</title>
        <authorList>
            <person name="Yang L."/>
        </authorList>
    </citation>
    <scope>NUCLEOTIDE SEQUENCE [LARGE SCALE GENOMIC DNA]</scope>
    <source>
        <strain evidence="13">JXDWG</strain>
        <tissue evidence="13">Leaf</tissue>
    </source>
</reference>
<dbReference type="GO" id="GO:0005506">
    <property type="term" value="F:iron ion binding"/>
    <property type="evidence" value="ECO:0007669"/>
    <property type="project" value="InterPro"/>
</dbReference>
<evidence type="ECO:0000256" key="7">
    <source>
        <dbReference type="ARBA" id="ARBA00023002"/>
    </source>
</evidence>
<name>A0AAP0PBW2_9MAGN</name>
<evidence type="ECO:0000256" key="12">
    <source>
        <dbReference type="RuleBase" id="RU000461"/>
    </source>
</evidence>
<dbReference type="PROSITE" id="PS00086">
    <property type="entry name" value="CYTOCHROME_P450"/>
    <property type="match status" value="1"/>
</dbReference>
<dbReference type="InterPro" id="IPR001128">
    <property type="entry name" value="Cyt_P450"/>
</dbReference>
<keyword evidence="3 11" id="KW-0349">Heme</keyword>
<keyword evidence="10" id="KW-0472">Membrane</keyword>
<dbReference type="Pfam" id="PF00067">
    <property type="entry name" value="p450"/>
    <property type="match status" value="1"/>
</dbReference>
<keyword evidence="5 11" id="KW-0479">Metal-binding</keyword>
<dbReference type="GO" id="GO:0016020">
    <property type="term" value="C:membrane"/>
    <property type="evidence" value="ECO:0007669"/>
    <property type="project" value="UniProtKB-SubCell"/>
</dbReference>
<comment type="similarity">
    <text evidence="2 12">Belongs to the cytochrome P450 family.</text>
</comment>
<dbReference type="PRINTS" id="PR00385">
    <property type="entry name" value="P450"/>
</dbReference>
<dbReference type="Gene3D" id="1.10.630.10">
    <property type="entry name" value="Cytochrome P450"/>
    <property type="match status" value="1"/>
</dbReference>
<dbReference type="InterPro" id="IPR050665">
    <property type="entry name" value="Cytochrome_P450_Monooxygen"/>
</dbReference>
<proteinExistence type="inferred from homology"/>
<organism evidence="13 14">
    <name type="scientific">Stephania cephalantha</name>
    <dbReference type="NCBI Taxonomy" id="152367"/>
    <lineage>
        <taxon>Eukaryota</taxon>
        <taxon>Viridiplantae</taxon>
        <taxon>Streptophyta</taxon>
        <taxon>Embryophyta</taxon>
        <taxon>Tracheophyta</taxon>
        <taxon>Spermatophyta</taxon>
        <taxon>Magnoliopsida</taxon>
        <taxon>Ranunculales</taxon>
        <taxon>Menispermaceae</taxon>
        <taxon>Menispermoideae</taxon>
        <taxon>Cissampelideae</taxon>
        <taxon>Stephania</taxon>
    </lineage>
</organism>
<keyword evidence="4" id="KW-0812">Transmembrane</keyword>
<dbReference type="GO" id="GO:0020037">
    <property type="term" value="F:heme binding"/>
    <property type="evidence" value="ECO:0007669"/>
    <property type="project" value="InterPro"/>
</dbReference>
<dbReference type="InterPro" id="IPR002401">
    <property type="entry name" value="Cyt_P450_E_grp-I"/>
</dbReference>
<evidence type="ECO:0000256" key="10">
    <source>
        <dbReference type="ARBA" id="ARBA00023136"/>
    </source>
</evidence>
<evidence type="ECO:0000256" key="2">
    <source>
        <dbReference type="ARBA" id="ARBA00010617"/>
    </source>
</evidence>
<evidence type="ECO:0000256" key="4">
    <source>
        <dbReference type="ARBA" id="ARBA00022692"/>
    </source>
</evidence>
<evidence type="ECO:0000256" key="8">
    <source>
        <dbReference type="ARBA" id="ARBA00023004"/>
    </source>
</evidence>
<keyword evidence="6" id="KW-1133">Transmembrane helix</keyword>
<comment type="subcellular location">
    <subcellularLocation>
        <location evidence="1">Membrane</location>
    </subcellularLocation>
</comment>
<dbReference type="InterPro" id="IPR036396">
    <property type="entry name" value="Cyt_P450_sf"/>
</dbReference>
<evidence type="ECO:0000256" key="3">
    <source>
        <dbReference type="ARBA" id="ARBA00022617"/>
    </source>
</evidence>
<evidence type="ECO:0000256" key="5">
    <source>
        <dbReference type="ARBA" id="ARBA00022723"/>
    </source>
</evidence>
<evidence type="ECO:0000256" key="9">
    <source>
        <dbReference type="ARBA" id="ARBA00023033"/>
    </source>
</evidence>
<protein>
    <recommendedName>
        <fullName evidence="15">Cytochrome P450</fullName>
    </recommendedName>
</protein>
<dbReference type="Proteomes" id="UP001419268">
    <property type="component" value="Unassembled WGS sequence"/>
</dbReference>
<sequence length="520" mass="58804">MSPLALVLTAVSVIIFLEIWRGFYSLIWRPYSVTKYFEKQGIRGPSYTFWHGSLPQMMQLRKKGAHVKMEPNSHHIIPKIMPHYEKWRSDYGPTFLYWYGTQPTIFISDAEMAKEVLTNHTVFNKVNPRPVTKTIIGNGLPLLNGSQWISHRNLLNPAFNMDKIKGMIKIMAEHALSLFEDWKHQIADESSNQKCKEIAVAHDFECLAVDTIASCLFGTSNKEGREILAATKVLYKMFTANIMANFIPGNQYFPTPSNLRTWKQNRIISEKVLSIMKSKSSDSNTSLGFGNDMLGLMMEAASENGKGAKGSIKLSSEEIIQECRGIFFAGQETLTNLLTWATYLLSINKEWQDKLREEVLSVCGTQVPDAAKLNKLKLMTMVIYEALRLYGPVIIFVRDGIEDAKVGNLMLPKNTCVCIATAMIHRDTKYWGEDANQFNPWRFENGVAKAANHPNAMLAFSLGPRACIGQNLAMLQVKTVFSLLLQRFSFTISPNYKHAPKEFIILSPEFGLPILLRPLS</sequence>
<dbReference type="PANTHER" id="PTHR24282:SF135">
    <property type="entry name" value="CYTOCHROME P450 709B2"/>
    <property type="match status" value="1"/>
</dbReference>
<gene>
    <name evidence="13" type="ORF">Scep_008709</name>
</gene>
<keyword evidence="14" id="KW-1185">Reference proteome</keyword>
<evidence type="ECO:0000313" key="14">
    <source>
        <dbReference type="Proteomes" id="UP001419268"/>
    </source>
</evidence>
<dbReference type="AlphaFoldDB" id="A0AAP0PBW2"/>
<evidence type="ECO:0000256" key="6">
    <source>
        <dbReference type="ARBA" id="ARBA00022989"/>
    </source>
</evidence>
<dbReference type="PRINTS" id="PR00463">
    <property type="entry name" value="EP450I"/>
</dbReference>
<comment type="caution">
    <text evidence="13">The sequence shown here is derived from an EMBL/GenBank/DDBJ whole genome shotgun (WGS) entry which is preliminary data.</text>
</comment>
<dbReference type="GO" id="GO:0044550">
    <property type="term" value="P:secondary metabolite biosynthetic process"/>
    <property type="evidence" value="ECO:0007669"/>
    <property type="project" value="UniProtKB-ARBA"/>
</dbReference>
<dbReference type="GO" id="GO:0004497">
    <property type="term" value="F:monooxygenase activity"/>
    <property type="evidence" value="ECO:0007669"/>
    <property type="project" value="UniProtKB-KW"/>
</dbReference>
<evidence type="ECO:0008006" key="15">
    <source>
        <dbReference type="Google" id="ProtNLM"/>
    </source>
</evidence>
<accession>A0AAP0PBW2</accession>
<evidence type="ECO:0000256" key="11">
    <source>
        <dbReference type="PIRSR" id="PIRSR602401-1"/>
    </source>
</evidence>
<evidence type="ECO:0000313" key="13">
    <source>
        <dbReference type="EMBL" id="KAK9139028.1"/>
    </source>
</evidence>
<feature type="binding site" description="axial binding residue" evidence="11">
    <location>
        <position position="467"/>
    </location>
    <ligand>
        <name>heme</name>
        <dbReference type="ChEBI" id="CHEBI:30413"/>
    </ligand>
    <ligandPart>
        <name>Fe</name>
        <dbReference type="ChEBI" id="CHEBI:18248"/>
    </ligandPart>
</feature>